<dbReference type="Pfam" id="PF00903">
    <property type="entry name" value="Glyoxalase"/>
    <property type="match status" value="1"/>
</dbReference>
<sequence length="128" mass="14441">MRLHHMQVSMPPGGEEQARAFYARALGMVEVEKPPELARRGGCWFRSYRGDQVTAEIHVSVEEPFVPARKAHPALELDSISELESLGQRVAAAGFDVSWDERHTFDGYERFHCRDGFGNRVEILTAAN</sequence>
<evidence type="ECO:0000313" key="2">
    <source>
        <dbReference type="EMBL" id="QDO89290.1"/>
    </source>
</evidence>
<evidence type="ECO:0000313" key="3">
    <source>
        <dbReference type="Proteomes" id="UP000315395"/>
    </source>
</evidence>
<evidence type="ECO:0000259" key="1">
    <source>
        <dbReference type="PROSITE" id="PS51819"/>
    </source>
</evidence>
<feature type="domain" description="VOC" evidence="1">
    <location>
        <begin position="2"/>
        <end position="126"/>
    </location>
</feature>
<dbReference type="RefSeq" id="WP_143783977.1">
    <property type="nucleotide sequence ID" value="NZ_CP041616.1"/>
</dbReference>
<dbReference type="EMBL" id="CP041616">
    <property type="protein sequence ID" value="QDO89290.1"/>
    <property type="molecule type" value="Genomic_DNA"/>
</dbReference>
<organism evidence="2 3">
    <name type="scientific">Ornithinimicrobium ciconiae</name>
    <dbReference type="NCBI Taxonomy" id="2594265"/>
    <lineage>
        <taxon>Bacteria</taxon>
        <taxon>Bacillati</taxon>
        <taxon>Actinomycetota</taxon>
        <taxon>Actinomycetes</taxon>
        <taxon>Micrococcales</taxon>
        <taxon>Ornithinimicrobiaceae</taxon>
        <taxon>Ornithinimicrobium</taxon>
    </lineage>
</organism>
<dbReference type="InterPro" id="IPR004360">
    <property type="entry name" value="Glyas_Fos-R_dOase_dom"/>
</dbReference>
<gene>
    <name evidence="2" type="ORF">FNH13_13915</name>
</gene>
<dbReference type="KEGG" id="orz:FNH13_13915"/>
<dbReference type="Proteomes" id="UP000315395">
    <property type="component" value="Chromosome"/>
</dbReference>
<proteinExistence type="predicted"/>
<name>A0A516GD59_9MICO</name>
<dbReference type="Gene3D" id="3.10.180.10">
    <property type="entry name" value="2,3-Dihydroxybiphenyl 1,2-Dioxygenase, domain 1"/>
    <property type="match status" value="1"/>
</dbReference>
<accession>A0A516GD59</accession>
<dbReference type="InterPro" id="IPR029068">
    <property type="entry name" value="Glyas_Bleomycin-R_OHBP_Dase"/>
</dbReference>
<reference evidence="2 3" key="1">
    <citation type="submission" date="2019-07" db="EMBL/GenBank/DDBJ databases">
        <title>complete genome sequencing of Ornithinimicrobium sp. H23M54.</title>
        <authorList>
            <person name="Bae J.-W."/>
            <person name="Lee S.-Y."/>
        </authorList>
    </citation>
    <scope>NUCLEOTIDE SEQUENCE [LARGE SCALE GENOMIC DNA]</scope>
    <source>
        <strain evidence="2 3">H23M54</strain>
    </source>
</reference>
<keyword evidence="3" id="KW-1185">Reference proteome</keyword>
<dbReference type="AlphaFoldDB" id="A0A516GD59"/>
<dbReference type="PANTHER" id="PTHR39175">
    <property type="entry name" value="FAMILY PROTEIN, PUTATIVE (AFU_ORTHOLOGUE AFUA_3G15060)-RELATED"/>
    <property type="match status" value="1"/>
</dbReference>
<protein>
    <submittedName>
        <fullName evidence="2">Glyoxalase</fullName>
    </submittedName>
</protein>
<dbReference type="PROSITE" id="PS51819">
    <property type="entry name" value="VOC"/>
    <property type="match status" value="1"/>
</dbReference>
<dbReference type="PANTHER" id="PTHR39175:SF1">
    <property type="entry name" value="FAMILY PROTEIN, PUTATIVE (AFU_ORTHOLOGUE AFUA_3G15060)-RELATED"/>
    <property type="match status" value="1"/>
</dbReference>
<dbReference type="OrthoDB" id="9813630at2"/>
<dbReference type="SUPFAM" id="SSF54593">
    <property type="entry name" value="Glyoxalase/Bleomycin resistance protein/Dihydroxybiphenyl dioxygenase"/>
    <property type="match status" value="1"/>
</dbReference>
<dbReference type="InterPro" id="IPR037523">
    <property type="entry name" value="VOC_core"/>
</dbReference>